<dbReference type="Gene3D" id="3.30.710.10">
    <property type="entry name" value="Potassium Channel Kv1.1, Chain A"/>
    <property type="match status" value="1"/>
</dbReference>
<protein>
    <recommendedName>
        <fullName evidence="4">BTB domain-containing protein</fullName>
    </recommendedName>
</protein>
<accession>A0A1Y2BHR6</accession>
<dbReference type="STRING" id="71784.A0A1Y2BHR6"/>
<comment type="caution">
    <text evidence="2">The sequence shown here is derived from an EMBL/GenBank/DDBJ whole genome shotgun (WGS) entry which is preliminary data.</text>
</comment>
<name>A0A1Y2BHR6_9TREE</name>
<keyword evidence="3" id="KW-1185">Reference proteome</keyword>
<evidence type="ECO:0008006" key="4">
    <source>
        <dbReference type="Google" id="ProtNLM"/>
    </source>
</evidence>
<evidence type="ECO:0000313" key="2">
    <source>
        <dbReference type="EMBL" id="ORY34331.1"/>
    </source>
</evidence>
<feature type="region of interest" description="Disordered" evidence="1">
    <location>
        <begin position="1"/>
        <end position="69"/>
    </location>
</feature>
<dbReference type="InterPro" id="IPR011333">
    <property type="entry name" value="SKP1/BTB/POZ_sf"/>
</dbReference>
<dbReference type="EMBL" id="MCFC01000003">
    <property type="protein sequence ID" value="ORY34331.1"/>
    <property type="molecule type" value="Genomic_DNA"/>
</dbReference>
<dbReference type="OrthoDB" id="2561691at2759"/>
<gene>
    <name evidence="2" type="ORF">BCR39DRAFT_517770</name>
</gene>
<proteinExistence type="predicted"/>
<dbReference type="AlphaFoldDB" id="A0A1Y2BHR6"/>
<dbReference type="Proteomes" id="UP000193986">
    <property type="component" value="Unassembled WGS sequence"/>
</dbReference>
<organism evidence="2 3">
    <name type="scientific">Naematelia encephala</name>
    <dbReference type="NCBI Taxonomy" id="71784"/>
    <lineage>
        <taxon>Eukaryota</taxon>
        <taxon>Fungi</taxon>
        <taxon>Dikarya</taxon>
        <taxon>Basidiomycota</taxon>
        <taxon>Agaricomycotina</taxon>
        <taxon>Tremellomycetes</taxon>
        <taxon>Tremellales</taxon>
        <taxon>Naemateliaceae</taxon>
        <taxon>Naematelia</taxon>
    </lineage>
</organism>
<reference evidence="2 3" key="1">
    <citation type="submission" date="2016-07" db="EMBL/GenBank/DDBJ databases">
        <title>Pervasive Adenine N6-methylation of Active Genes in Fungi.</title>
        <authorList>
            <consortium name="DOE Joint Genome Institute"/>
            <person name="Mondo S.J."/>
            <person name="Dannebaum R.O."/>
            <person name="Kuo R.C."/>
            <person name="Labutti K."/>
            <person name="Haridas S."/>
            <person name="Kuo A."/>
            <person name="Salamov A."/>
            <person name="Ahrendt S.R."/>
            <person name="Lipzen A."/>
            <person name="Sullivan W."/>
            <person name="Andreopoulos W.B."/>
            <person name="Clum A."/>
            <person name="Lindquist E."/>
            <person name="Daum C."/>
            <person name="Ramamoorthy G.K."/>
            <person name="Gryganskyi A."/>
            <person name="Culley D."/>
            <person name="Magnuson J.K."/>
            <person name="James T.Y."/>
            <person name="O'Malley M.A."/>
            <person name="Stajich J.E."/>
            <person name="Spatafora J.W."/>
            <person name="Visel A."/>
            <person name="Grigoriev I.V."/>
        </authorList>
    </citation>
    <scope>NUCLEOTIDE SEQUENCE [LARGE SCALE GENOMIC DNA]</scope>
    <source>
        <strain evidence="2 3">68-887.2</strain>
    </source>
</reference>
<sequence length="293" mass="31949">MMKRWVKPVTADIHRNSCQNTRSRSLGVSSDSSSSSNTASSSSRSSSPASPLVTSPSSVTSSSSSSSAPRLSRADEFYGLSGMEGTVHDEFGDTTADLRICSNDGQIFCVHSYFLRASSCVFRELLDGLPPKPEGFTHEPITIDATSSILSSFLHLIIGEDRSTSRPLRDVIALIRLLNIYKCSIAHERLVLRLHRNLAPASDKLWTIFVLASHLQDVLLAKKALGLMSPVHHAWLVDGGWTAERVGEVTKDYLAGLVNAVLKIKIVMAGKQVKDGRGEVDWVKLAEDFNPVK</sequence>
<evidence type="ECO:0000313" key="3">
    <source>
        <dbReference type="Proteomes" id="UP000193986"/>
    </source>
</evidence>
<evidence type="ECO:0000256" key="1">
    <source>
        <dbReference type="SAM" id="MobiDB-lite"/>
    </source>
</evidence>
<dbReference type="InParanoid" id="A0A1Y2BHR6"/>
<feature type="compositionally biased region" description="Low complexity" evidence="1">
    <location>
        <begin position="23"/>
        <end position="69"/>
    </location>
</feature>